<gene>
    <name evidence="2" type="ORF">Klosneuvirus_1_273</name>
</gene>
<sequence length="282" mass="31981">MKRSLDKMMSGDSVIETVDSTSAGTKTIKNPPPFKPGTSRDNDKATINFTLPKTGDGIIENKFFTMKYHTGPKTVQIEMKIELPMAKLMDKFFAYAYTSKMNGLDVMSLFDRKSKNTKEILESTAAIHHLAKYLSKNKLDIRHKKKLMIDVGGGINPRTASLFFTFDTNPESKFLSVDPEMAKKYVETPIHPKIECFDKMIEDVPFEKYDMDMIIIVAVHCHANMDVLWKRCMALNKPIIMLTMPCCKGFVNTPIDIEPVYYISDPAIPSAKDEVFIFTHGL</sequence>
<reference evidence="2" key="1">
    <citation type="journal article" date="2017" name="Science">
        <title>Giant viruses with an expanded complement of translation system components.</title>
        <authorList>
            <person name="Schulz F."/>
            <person name="Yutin N."/>
            <person name="Ivanova N.N."/>
            <person name="Ortega D.R."/>
            <person name="Lee T.K."/>
            <person name="Vierheilig J."/>
            <person name="Daims H."/>
            <person name="Horn M."/>
            <person name="Wagner M."/>
            <person name="Jensen G.J."/>
            <person name="Kyrpides N.C."/>
            <person name="Koonin E.V."/>
            <person name="Woyke T."/>
        </authorList>
    </citation>
    <scope>NUCLEOTIDE SEQUENCE</scope>
    <source>
        <strain evidence="2">KNV1</strain>
    </source>
</reference>
<name>A0A1V0SI62_9VIRU</name>
<accession>A0A1V0SI62</accession>
<evidence type="ECO:0000256" key="1">
    <source>
        <dbReference type="SAM" id="MobiDB-lite"/>
    </source>
</evidence>
<proteinExistence type="predicted"/>
<feature type="region of interest" description="Disordered" evidence="1">
    <location>
        <begin position="23"/>
        <end position="43"/>
    </location>
</feature>
<dbReference type="EMBL" id="KY684108">
    <property type="protein sequence ID" value="ARF11416.1"/>
    <property type="molecule type" value="Genomic_DNA"/>
</dbReference>
<evidence type="ECO:0008006" key="3">
    <source>
        <dbReference type="Google" id="ProtNLM"/>
    </source>
</evidence>
<evidence type="ECO:0000313" key="2">
    <source>
        <dbReference type="EMBL" id="ARF11416.1"/>
    </source>
</evidence>
<organism evidence="2">
    <name type="scientific">Klosneuvirus KNV1</name>
    <dbReference type="NCBI Taxonomy" id="1977640"/>
    <lineage>
        <taxon>Viruses</taxon>
        <taxon>Varidnaviria</taxon>
        <taxon>Bamfordvirae</taxon>
        <taxon>Nucleocytoviricota</taxon>
        <taxon>Megaviricetes</taxon>
        <taxon>Imitervirales</taxon>
        <taxon>Mimiviridae</taxon>
        <taxon>Klosneuvirinae</taxon>
        <taxon>Klosneuvirus</taxon>
    </lineage>
</organism>
<protein>
    <recommendedName>
        <fullName evidence="3">Methyltransferase</fullName>
    </recommendedName>
</protein>